<accession>A0A8S3PXY5</accession>
<dbReference type="OrthoDB" id="10560677at2759"/>
<keyword evidence="4" id="KW-1185">Reference proteome</keyword>
<evidence type="ECO:0000256" key="1">
    <source>
        <dbReference type="SAM" id="MobiDB-lite"/>
    </source>
</evidence>
<reference evidence="3" key="1">
    <citation type="submission" date="2021-03" db="EMBL/GenBank/DDBJ databases">
        <authorList>
            <person name="Bekaert M."/>
        </authorList>
    </citation>
    <scope>NUCLEOTIDE SEQUENCE</scope>
</reference>
<keyword evidence="2" id="KW-0812">Transmembrane</keyword>
<evidence type="ECO:0000313" key="4">
    <source>
        <dbReference type="Proteomes" id="UP000683360"/>
    </source>
</evidence>
<dbReference type="EMBL" id="CAJPWZ010000136">
    <property type="protein sequence ID" value="CAG2186468.1"/>
    <property type="molecule type" value="Genomic_DNA"/>
</dbReference>
<organism evidence="3 4">
    <name type="scientific">Mytilus edulis</name>
    <name type="common">Blue mussel</name>
    <dbReference type="NCBI Taxonomy" id="6550"/>
    <lineage>
        <taxon>Eukaryota</taxon>
        <taxon>Metazoa</taxon>
        <taxon>Spiralia</taxon>
        <taxon>Lophotrochozoa</taxon>
        <taxon>Mollusca</taxon>
        <taxon>Bivalvia</taxon>
        <taxon>Autobranchia</taxon>
        <taxon>Pteriomorphia</taxon>
        <taxon>Mytilida</taxon>
        <taxon>Mytiloidea</taxon>
        <taxon>Mytilidae</taxon>
        <taxon>Mytilinae</taxon>
        <taxon>Mytilus</taxon>
    </lineage>
</organism>
<proteinExistence type="predicted"/>
<name>A0A8S3PXY5_MYTED</name>
<keyword evidence="2" id="KW-0472">Membrane</keyword>
<dbReference type="AlphaFoldDB" id="A0A8S3PXY5"/>
<evidence type="ECO:0000256" key="2">
    <source>
        <dbReference type="SAM" id="Phobius"/>
    </source>
</evidence>
<gene>
    <name evidence="3" type="ORF">MEDL_2009</name>
</gene>
<feature type="transmembrane region" description="Helical" evidence="2">
    <location>
        <begin position="49"/>
        <end position="74"/>
    </location>
</feature>
<sequence>MMETPDCESKDNEDCSDDDVNKGSDDVVNDVPKNKTDTHSELCNKGHTIYSGTLVSVINIVITICICVTTVVILPEYHMNGFHLKGNILRMSDQLESLSTKLKSYCSQTIGPTKSENIYHANYVLQKLNRRLKSELKKKNPNTPLLKKVSKNDINPEIFAEYY</sequence>
<dbReference type="Proteomes" id="UP000683360">
    <property type="component" value="Unassembled WGS sequence"/>
</dbReference>
<comment type="caution">
    <text evidence="3">The sequence shown here is derived from an EMBL/GenBank/DDBJ whole genome shotgun (WGS) entry which is preliminary data.</text>
</comment>
<protein>
    <submittedName>
        <fullName evidence="3">Uncharacterized protein</fullName>
    </submittedName>
</protein>
<feature type="compositionally biased region" description="Basic and acidic residues" evidence="1">
    <location>
        <begin position="7"/>
        <end position="25"/>
    </location>
</feature>
<keyword evidence="2" id="KW-1133">Transmembrane helix</keyword>
<feature type="region of interest" description="Disordered" evidence="1">
    <location>
        <begin position="1"/>
        <end position="38"/>
    </location>
</feature>
<evidence type="ECO:0000313" key="3">
    <source>
        <dbReference type="EMBL" id="CAG2186468.1"/>
    </source>
</evidence>